<dbReference type="Pfam" id="PF02518">
    <property type="entry name" value="HATPase_c"/>
    <property type="match status" value="1"/>
</dbReference>
<dbReference type="PANTHER" id="PTHR43711:SF31">
    <property type="entry name" value="HISTIDINE KINASE"/>
    <property type="match status" value="1"/>
</dbReference>
<organism evidence="8 9">
    <name type="scientific">Segatella oris F0302</name>
    <dbReference type="NCBI Taxonomy" id="649760"/>
    <lineage>
        <taxon>Bacteria</taxon>
        <taxon>Pseudomonadati</taxon>
        <taxon>Bacteroidota</taxon>
        <taxon>Bacteroidia</taxon>
        <taxon>Bacteroidales</taxon>
        <taxon>Prevotellaceae</taxon>
        <taxon>Segatella</taxon>
    </lineage>
</organism>
<sequence>MPRLDHKLRHIKGFLLLLIGGLFLFSACRPEYKSEVDKLNDISYSFHYRNLDSTKYYANKALGLSEDYDNGYAEALNNLAFVSIVKMNYDNAYKLLNAVLKATDNQFELLVADIQFMRLCQRQSRNKDFYIYRESALHRLHRIKEEQSGLTSRQLRRLTYAKSEFDIVNSTYFYYIGLRKQAIEALDNIDPYGAIQQDTAQLLSYYYNIGSGGMITLGTSREIIQKEFDYLVKCYLLALQHNYPFWEANSMQAISEHLQDKKQRDMLIADNLPTMKFLNVDHMPDSLLAGNLAQRSLDIFIRYGDVYQIAGAYRTLAQCYWHINDYHSANICLNDALLRDTVIQRAPDLVASIREQMSLVYSAIDDKTQSDFNRNIYLDMQEKTRQDRQLEARADQLNKSASTLNFMIGAVVFMIVIVILLLIFFDRMRVRSDKKFSIERLFAPLDEWQEREKKIRLQQEDNFEQVDEQIQMENLHLSDNLRRNIEQRAKIALVNSITPLIDRIIHEINCLRNRHETEKVRLERYAYISELTNQIGEYNNVLTQWIQLRQGQLSIKVESFALQELFDIVVKGYMSFRLKGISLKVKPTDAVVKADKTLTLFMINTLADNARKYTPQGGCVTIYSQITEEAVEIVIEDNGQGMTEKQVLHLFDHKTIVDESLKENELFPEEKSHGFGLMNCKGIIDKYRKISSIFSVCSIKVESEIGKGSRFAFRLPKGVLRLLFVFSFLSLSSSIFAFSYLLKKAAAFADSAYFCNLNGRYETTLDYADSCRTYLNKYYRLLGLQETADTLRYIETEVTPVEITWYHRHLRFDYNVILDIRNETAVANLALHDWDAYHYNNRVYTLLFRETSADNSLGEYVRVMQRSENNKNVAIILLVLLLILIFPAYYFLYYRHRLYYRLAVDRVDKINAVLLSDLTPQEKLSNINKIWAQANLLLKATNSKLNDVVEKIRLALANKIEDDNKQSISLELAKDELHRIIYENQRLHISNNVLDNCLSTLKHETMYYPSRIRQLVDEKDKNLNAINEVALYYKQLYALLSEQAMVQIDNNLKANSQLVNYLLELLKKISGEKNFKKTLVGKDNQYVIIRLILPSLQLSDAQCAALFTPLSININYMVCRQIVREIGETTNLRGCGIEASHLPDDAGTQIEITLPRQLNIKLNS</sequence>
<name>D1QUZ6_9BACT</name>
<keyword evidence="5" id="KW-0902">Two-component regulatory system</keyword>
<dbReference type="InterPro" id="IPR050736">
    <property type="entry name" value="Sensor_HK_Regulatory"/>
</dbReference>
<keyword evidence="6" id="KW-0812">Transmembrane</keyword>
<keyword evidence="6" id="KW-0472">Membrane</keyword>
<keyword evidence="6" id="KW-1133">Transmembrane helix</keyword>
<feature type="transmembrane region" description="Helical" evidence="6">
    <location>
        <begin position="719"/>
        <end position="742"/>
    </location>
</feature>
<dbReference type="PROSITE" id="PS50109">
    <property type="entry name" value="HIS_KIN"/>
    <property type="match status" value="1"/>
</dbReference>
<protein>
    <recommendedName>
        <fullName evidence="2">histidine kinase</fullName>
        <ecNumber evidence="2">2.7.13.3</ecNumber>
    </recommendedName>
</protein>
<evidence type="ECO:0000256" key="5">
    <source>
        <dbReference type="ARBA" id="ARBA00023012"/>
    </source>
</evidence>
<dbReference type="InterPro" id="IPR011990">
    <property type="entry name" value="TPR-like_helical_dom_sf"/>
</dbReference>
<dbReference type="GO" id="GO:0004673">
    <property type="term" value="F:protein histidine kinase activity"/>
    <property type="evidence" value="ECO:0007669"/>
    <property type="project" value="UniProtKB-EC"/>
</dbReference>
<dbReference type="PROSITE" id="PS51257">
    <property type="entry name" value="PROKAR_LIPOPROTEIN"/>
    <property type="match status" value="1"/>
</dbReference>
<dbReference type="Pfam" id="PF17139">
    <property type="entry name" value="DUF5112"/>
    <property type="match status" value="1"/>
</dbReference>
<dbReference type="CDD" id="cd00075">
    <property type="entry name" value="HATPase"/>
    <property type="match status" value="1"/>
</dbReference>
<dbReference type="InterPro" id="IPR003594">
    <property type="entry name" value="HATPase_dom"/>
</dbReference>
<dbReference type="EMBL" id="ACUZ02000049">
    <property type="protein sequence ID" value="EFB30944.1"/>
    <property type="molecule type" value="Genomic_DNA"/>
</dbReference>
<accession>D1QUZ6</accession>
<evidence type="ECO:0000256" key="3">
    <source>
        <dbReference type="ARBA" id="ARBA00022679"/>
    </source>
</evidence>
<dbReference type="Gene3D" id="3.30.565.10">
    <property type="entry name" value="Histidine kinase-like ATPase, C-terminal domain"/>
    <property type="match status" value="1"/>
</dbReference>
<dbReference type="Proteomes" id="UP000004079">
    <property type="component" value="Unassembled WGS sequence"/>
</dbReference>
<dbReference type="SUPFAM" id="SSF55874">
    <property type="entry name" value="ATPase domain of HSP90 chaperone/DNA topoisomerase II/histidine kinase"/>
    <property type="match status" value="1"/>
</dbReference>
<comment type="catalytic activity">
    <reaction evidence="1">
        <text>ATP + protein L-histidine = ADP + protein N-phospho-L-histidine.</text>
        <dbReference type="EC" id="2.7.13.3"/>
    </reaction>
</comment>
<comment type="caution">
    <text evidence="8">The sequence shown here is derived from an EMBL/GenBank/DDBJ whole genome shotgun (WGS) entry which is preliminary data.</text>
</comment>
<proteinExistence type="predicted"/>
<dbReference type="HOGENOM" id="CLU_007691_0_0_10"/>
<reference evidence="8 9" key="1">
    <citation type="submission" date="2009-11" db="EMBL/GenBank/DDBJ databases">
        <authorList>
            <person name="Weinstock G."/>
            <person name="Sodergren E."/>
            <person name="Clifton S."/>
            <person name="Fulton L."/>
            <person name="Fulton B."/>
            <person name="Courtney L."/>
            <person name="Fronick C."/>
            <person name="Harrison M."/>
            <person name="Strong C."/>
            <person name="Farmer C."/>
            <person name="Delahaunty K."/>
            <person name="Markovic C."/>
            <person name="Hall O."/>
            <person name="Minx P."/>
            <person name="Tomlinson C."/>
            <person name="Mitreva M."/>
            <person name="Nelson J."/>
            <person name="Hou S."/>
            <person name="Wollam A."/>
            <person name="Pepin K.H."/>
            <person name="Johnson M."/>
            <person name="Bhonagiri V."/>
            <person name="Nash W.E."/>
            <person name="Warren W."/>
            <person name="Chinwalla A."/>
            <person name="Mardis E.R."/>
            <person name="Wilson R.K."/>
        </authorList>
    </citation>
    <scope>NUCLEOTIDE SEQUENCE [LARGE SCALE GENOMIC DNA]</scope>
    <source>
        <strain evidence="8 9">F0302</strain>
    </source>
</reference>
<dbReference type="PANTHER" id="PTHR43711">
    <property type="entry name" value="TWO-COMPONENT HISTIDINE KINASE"/>
    <property type="match status" value="1"/>
</dbReference>
<evidence type="ECO:0000259" key="7">
    <source>
        <dbReference type="PROSITE" id="PS50109"/>
    </source>
</evidence>
<dbReference type="AlphaFoldDB" id="D1QUZ6"/>
<keyword evidence="3" id="KW-0808">Transferase</keyword>
<dbReference type="GO" id="GO:0000160">
    <property type="term" value="P:phosphorelay signal transduction system"/>
    <property type="evidence" value="ECO:0007669"/>
    <property type="project" value="UniProtKB-KW"/>
</dbReference>
<evidence type="ECO:0000256" key="2">
    <source>
        <dbReference type="ARBA" id="ARBA00012438"/>
    </source>
</evidence>
<dbReference type="InterPro" id="IPR033406">
    <property type="entry name" value="DUF5113"/>
</dbReference>
<dbReference type="InterPro" id="IPR036890">
    <property type="entry name" value="HATPase_C_sf"/>
</dbReference>
<evidence type="ECO:0000313" key="9">
    <source>
        <dbReference type="Proteomes" id="UP000004079"/>
    </source>
</evidence>
<evidence type="ECO:0000313" key="8">
    <source>
        <dbReference type="EMBL" id="EFB30944.1"/>
    </source>
</evidence>
<evidence type="ECO:0000256" key="4">
    <source>
        <dbReference type="ARBA" id="ARBA00022777"/>
    </source>
</evidence>
<dbReference type="InterPro" id="IPR005467">
    <property type="entry name" value="His_kinase_dom"/>
</dbReference>
<dbReference type="EC" id="2.7.13.3" evidence="2"/>
<feature type="transmembrane region" description="Helical" evidence="6">
    <location>
        <begin position="873"/>
        <end position="892"/>
    </location>
</feature>
<evidence type="ECO:0000256" key="1">
    <source>
        <dbReference type="ARBA" id="ARBA00000085"/>
    </source>
</evidence>
<dbReference type="RefSeq" id="WP_004375184.1">
    <property type="nucleotide sequence ID" value="NZ_GG703888.1"/>
</dbReference>
<dbReference type="Pfam" id="PF17140">
    <property type="entry name" value="DUF5113"/>
    <property type="match status" value="2"/>
</dbReference>
<dbReference type="InterPro" id="IPR033405">
    <property type="entry name" value="DUF5112"/>
</dbReference>
<evidence type="ECO:0000256" key="6">
    <source>
        <dbReference type="SAM" id="Phobius"/>
    </source>
</evidence>
<dbReference type="STRING" id="649760.HMPREF0971_02833"/>
<gene>
    <name evidence="8" type="ORF">HMPREF0971_02833</name>
</gene>
<feature type="transmembrane region" description="Helical" evidence="6">
    <location>
        <begin position="406"/>
        <end position="425"/>
    </location>
</feature>
<dbReference type="SUPFAM" id="SSF48452">
    <property type="entry name" value="TPR-like"/>
    <property type="match status" value="1"/>
</dbReference>
<keyword evidence="4 8" id="KW-0418">Kinase</keyword>
<feature type="domain" description="Histidine kinase" evidence="7">
    <location>
        <begin position="492"/>
        <end position="719"/>
    </location>
</feature>
<dbReference type="SMART" id="SM00387">
    <property type="entry name" value="HATPase_c"/>
    <property type="match status" value="1"/>
</dbReference>